<dbReference type="AlphaFoldDB" id="A0A8X6WXW2"/>
<evidence type="ECO:0000313" key="2">
    <source>
        <dbReference type="Proteomes" id="UP000886998"/>
    </source>
</evidence>
<reference evidence="1" key="1">
    <citation type="submission" date="2020-08" db="EMBL/GenBank/DDBJ databases">
        <title>Multicomponent nature underlies the extraordinary mechanical properties of spider dragline silk.</title>
        <authorList>
            <person name="Kono N."/>
            <person name="Nakamura H."/>
            <person name="Mori M."/>
            <person name="Yoshida Y."/>
            <person name="Ohtoshi R."/>
            <person name="Malay A.D."/>
            <person name="Moran D.A.P."/>
            <person name="Tomita M."/>
            <person name="Numata K."/>
            <person name="Arakawa K."/>
        </authorList>
    </citation>
    <scope>NUCLEOTIDE SEQUENCE</scope>
</reference>
<dbReference type="Proteomes" id="UP000886998">
    <property type="component" value="Unassembled WGS sequence"/>
</dbReference>
<organism evidence="1 2">
    <name type="scientific">Trichonephila inaurata madagascariensis</name>
    <dbReference type="NCBI Taxonomy" id="2747483"/>
    <lineage>
        <taxon>Eukaryota</taxon>
        <taxon>Metazoa</taxon>
        <taxon>Ecdysozoa</taxon>
        <taxon>Arthropoda</taxon>
        <taxon>Chelicerata</taxon>
        <taxon>Arachnida</taxon>
        <taxon>Araneae</taxon>
        <taxon>Araneomorphae</taxon>
        <taxon>Entelegynae</taxon>
        <taxon>Araneoidea</taxon>
        <taxon>Nephilidae</taxon>
        <taxon>Trichonephila</taxon>
        <taxon>Trichonephila inaurata</taxon>
    </lineage>
</organism>
<sequence>MGTGGRDNLKLAFTGQMFYVHITTPPNDAGTVYLVHQRCVSARNAKSVWCRVIGWIRRIRRGWSTNMVSPDGFRSTRSGVKREETHGIFLLMNS</sequence>
<dbReference type="EMBL" id="BMAV01002909">
    <property type="protein sequence ID" value="GFY42156.1"/>
    <property type="molecule type" value="Genomic_DNA"/>
</dbReference>
<gene>
    <name evidence="1" type="ORF">TNIN_94991</name>
</gene>
<accession>A0A8X6WXW2</accession>
<protein>
    <submittedName>
        <fullName evidence="1">Uncharacterized protein</fullName>
    </submittedName>
</protein>
<comment type="caution">
    <text evidence="1">The sequence shown here is derived from an EMBL/GenBank/DDBJ whole genome shotgun (WGS) entry which is preliminary data.</text>
</comment>
<name>A0A8X6WXW2_9ARAC</name>
<proteinExistence type="predicted"/>
<evidence type="ECO:0000313" key="1">
    <source>
        <dbReference type="EMBL" id="GFY42156.1"/>
    </source>
</evidence>
<keyword evidence="2" id="KW-1185">Reference proteome</keyword>